<evidence type="ECO:0000313" key="1">
    <source>
        <dbReference type="EMBL" id="CAK8991663.1"/>
    </source>
</evidence>
<accession>A0ABP0HN66</accession>
<organism evidence="1 2">
    <name type="scientific">Durusdinium trenchii</name>
    <dbReference type="NCBI Taxonomy" id="1381693"/>
    <lineage>
        <taxon>Eukaryota</taxon>
        <taxon>Sar</taxon>
        <taxon>Alveolata</taxon>
        <taxon>Dinophyceae</taxon>
        <taxon>Suessiales</taxon>
        <taxon>Symbiodiniaceae</taxon>
        <taxon>Durusdinium</taxon>
    </lineage>
</organism>
<protein>
    <submittedName>
        <fullName evidence="1">Uncharacterized protein</fullName>
    </submittedName>
</protein>
<reference evidence="1 2" key="1">
    <citation type="submission" date="2024-02" db="EMBL/GenBank/DDBJ databases">
        <authorList>
            <person name="Chen Y."/>
            <person name="Shah S."/>
            <person name="Dougan E. K."/>
            <person name="Thang M."/>
            <person name="Chan C."/>
        </authorList>
    </citation>
    <scope>NUCLEOTIDE SEQUENCE [LARGE SCALE GENOMIC DNA]</scope>
</reference>
<name>A0ABP0HN66_9DINO</name>
<evidence type="ECO:0000313" key="2">
    <source>
        <dbReference type="Proteomes" id="UP001642464"/>
    </source>
</evidence>
<proteinExistence type="predicted"/>
<keyword evidence="2" id="KW-1185">Reference proteome</keyword>
<comment type="caution">
    <text evidence="1">The sequence shown here is derived from an EMBL/GenBank/DDBJ whole genome shotgun (WGS) entry which is preliminary data.</text>
</comment>
<gene>
    <name evidence="1" type="ORF">SCF082_LOCUS2756</name>
</gene>
<sequence length="175" mass="19071">MAVLVEISRQTVVRAETAVWSMLVLRSAAFHTLIYQTLASIASWLKSTESTPCSSQTRPSTSASTSFVPDFPLVLADIDQIAMAAKDLCLPLPKGQNDWNWKFDAPFCIAGTGFSGDATIVEYGEGTNFRGCSSTVRVWSITRSWEVVMNGIKHSPTTPLCVTSKLLTKGHLRAI</sequence>
<dbReference type="EMBL" id="CAXAMM010001348">
    <property type="protein sequence ID" value="CAK8991663.1"/>
    <property type="molecule type" value="Genomic_DNA"/>
</dbReference>
<dbReference type="Proteomes" id="UP001642464">
    <property type="component" value="Unassembled WGS sequence"/>
</dbReference>